<keyword evidence="2" id="KW-1185">Reference proteome</keyword>
<dbReference type="EMBL" id="CM051402">
    <property type="protein sequence ID" value="KAJ4711290.1"/>
    <property type="molecule type" value="Genomic_DNA"/>
</dbReference>
<sequence>MDIVYGDGNYHLRVEQPDIVLDHDLYPKLPHVLAQVKISLLVERRFLGYLPDGSTTDPVTCLDSVKERSCTLVLRDFFENLRGTSKTLSETLSSLEIDQQYFNQIIDTIMAYGRIMYNCVANNGQNALPMNVSITKKQDVYVHYDRYLMDMAMRESEAEFERTNYGMVPASKPALETLLRRVKIEGENRPRKKRRTSEESRQNCTICLQKLAIGSNAISMPCSHLFHHRCIFRWLKQSHYCPVCRYEMPT</sequence>
<organism evidence="1 2">
    <name type="scientific">Melia azedarach</name>
    <name type="common">Chinaberry tree</name>
    <dbReference type="NCBI Taxonomy" id="155640"/>
    <lineage>
        <taxon>Eukaryota</taxon>
        <taxon>Viridiplantae</taxon>
        <taxon>Streptophyta</taxon>
        <taxon>Embryophyta</taxon>
        <taxon>Tracheophyta</taxon>
        <taxon>Spermatophyta</taxon>
        <taxon>Magnoliopsida</taxon>
        <taxon>eudicotyledons</taxon>
        <taxon>Gunneridae</taxon>
        <taxon>Pentapetalae</taxon>
        <taxon>rosids</taxon>
        <taxon>malvids</taxon>
        <taxon>Sapindales</taxon>
        <taxon>Meliaceae</taxon>
        <taxon>Melia</taxon>
    </lineage>
</organism>
<comment type="caution">
    <text evidence="1">The sequence shown here is derived from an EMBL/GenBank/DDBJ whole genome shotgun (WGS) entry which is preliminary data.</text>
</comment>
<dbReference type="Proteomes" id="UP001164539">
    <property type="component" value="Chromosome 9"/>
</dbReference>
<evidence type="ECO:0000313" key="2">
    <source>
        <dbReference type="Proteomes" id="UP001164539"/>
    </source>
</evidence>
<accession>A0ACC1XJ84</accession>
<name>A0ACC1XJ84_MELAZ</name>
<evidence type="ECO:0000313" key="1">
    <source>
        <dbReference type="EMBL" id="KAJ4711290.1"/>
    </source>
</evidence>
<protein>
    <submittedName>
        <fullName evidence="1">RING/U-box superfamily protein</fullName>
    </submittedName>
</protein>
<gene>
    <name evidence="1" type="ORF">OWV82_017334</name>
</gene>
<proteinExistence type="predicted"/>
<reference evidence="1 2" key="1">
    <citation type="journal article" date="2023" name="Science">
        <title>Complex scaffold remodeling in plant triterpene biosynthesis.</title>
        <authorList>
            <person name="De La Pena R."/>
            <person name="Hodgson H."/>
            <person name="Liu J.C."/>
            <person name="Stephenson M.J."/>
            <person name="Martin A.C."/>
            <person name="Owen C."/>
            <person name="Harkess A."/>
            <person name="Leebens-Mack J."/>
            <person name="Jimenez L.E."/>
            <person name="Osbourn A."/>
            <person name="Sattely E.S."/>
        </authorList>
    </citation>
    <scope>NUCLEOTIDE SEQUENCE [LARGE SCALE GENOMIC DNA]</scope>
    <source>
        <strain evidence="2">cv. JPN11</strain>
        <tissue evidence="1">Leaf</tissue>
    </source>
</reference>